<evidence type="ECO:0000256" key="5">
    <source>
        <dbReference type="ARBA" id="ARBA00023136"/>
    </source>
</evidence>
<feature type="transmembrane region" description="Helical" evidence="6">
    <location>
        <begin position="149"/>
        <end position="168"/>
    </location>
</feature>
<feature type="transmembrane region" description="Helical" evidence="6">
    <location>
        <begin position="47"/>
        <end position="64"/>
    </location>
</feature>
<evidence type="ECO:0000313" key="8">
    <source>
        <dbReference type="Proteomes" id="UP000286715"/>
    </source>
</evidence>
<dbReference type="AlphaFoldDB" id="A0A401XMF5"/>
<keyword evidence="4 6" id="KW-1133">Transmembrane helix</keyword>
<feature type="transmembrane region" description="Helical" evidence="6">
    <location>
        <begin position="118"/>
        <end position="137"/>
    </location>
</feature>
<feature type="transmembrane region" description="Helical" evidence="6">
    <location>
        <begin position="225"/>
        <end position="245"/>
    </location>
</feature>
<evidence type="ECO:0000256" key="2">
    <source>
        <dbReference type="ARBA" id="ARBA00022475"/>
    </source>
</evidence>
<dbReference type="RefSeq" id="WP_124398245.1">
    <property type="nucleotide sequence ID" value="NZ_BHZE01000017.1"/>
</dbReference>
<reference evidence="7 8" key="1">
    <citation type="submission" date="2018-11" db="EMBL/GenBank/DDBJ databases">
        <title>Schleiferia aggregans sp. nov., a moderately thermophilic heterotrophic bacterium isolated from microbial mats at a terrestrial hot spring.</title>
        <authorList>
            <person name="Iino T."/>
            <person name="Ohkuma M."/>
            <person name="Haruta S."/>
        </authorList>
    </citation>
    <scope>NUCLEOTIDE SEQUENCE [LARGE SCALE GENOMIC DNA]</scope>
    <source>
        <strain evidence="7 8">LA</strain>
    </source>
</reference>
<dbReference type="PANTHER" id="PTHR30250">
    <property type="entry name" value="PST FAMILY PREDICTED COLANIC ACID TRANSPORTER"/>
    <property type="match status" value="1"/>
</dbReference>
<keyword evidence="5 6" id="KW-0472">Membrane</keyword>
<protein>
    <submittedName>
        <fullName evidence="7">Polysaccharide biosynthesis protein</fullName>
    </submittedName>
</protein>
<evidence type="ECO:0000256" key="4">
    <source>
        <dbReference type="ARBA" id="ARBA00022989"/>
    </source>
</evidence>
<comment type="caution">
    <text evidence="7">The sequence shown here is derived from an EMBL/GenBank/DDBJ whole genome shotgun (WGS) entry which is preliminary data.</text>
</comment>
<dbReference type="GO" id="GO:0005886">
    <property type="term" value="C:plasma membrane"/>
    <property type="evidence" value="ECO:0007669"/>
    <property type="project" value="UniProtKB-SubCell"/>
</dbReference>
<accession>A0A401XMF5</accession>
<dbReference type="EMBL" id="BHZE01000017">
    <property type="protein sequence ID" value="GCD78182.1"/>
    <property type="molecule type" value="Genomic_DNA"/>
</dbReference>
<evidence type="ECO:0000313" key="7">
    <source>
        <dbReference type="EMBL" id="GCD78182.1"/>
    </source>
</evidence>
<sequence>MYSIRTLAGQTAIYGLSSIIGRFAYFLLTPLHTAVLQRAEMGINTDIYSWIAVFTVVLTLGMETTYFRFSTKEGLDEQAVFRQTFWFMAGAVGAFVTIVLLLQSSILRAMRYESHPEYLWLLLLILSGEVLATLPYARLRQHNRALQFALIRLTNIFVNIGLNLYFFLLTPFLAERGVHLPAPSNPVLSIFIANGAAVVLQLLLLIPVLRPIFAFEKKGIDLKKMLIYGLPVMLAGLPGIVNEVFDRQLLKYLLPVETSLEQMGVYAAVFRLSVFISLFIQAFRYAAEPFFFKNAENKKAPELYARVMELFVLVSAGAVVLLSAFLPVVKYFIHSKFWDGLYILPLLFVAQMLLGVIFNLNIWYKVTEKTYYGITISLSGAFVNLLVNATLIPVLGIMGAALALLLSHIVMVVVSYRLSRKHFPIPYRVNAILTLIVTATAASFLLFQINHLIGKGVVFLLAFVLFYQTERTEIQTLIKSLSKK</sequence>
<feature type="transmembrane region" description="Helical" evidence="6">
    <location>
        <begin position="452"/>
        <end position="469"/>
    </location>
</feature>
<feature type="transmembrane region" description="Helical" evidence="6">
    <location>
        <begin position="341"/>
        <end position="364"/>
    </location>
</feature>
<feature type="transmembrane region" description="Helical" evidence="6">
    <location>
        <begin position="265"/>
        <end position="286"/>
    </location>
</feature>
<feature type="transmembrane region" description="Helical" evidence="6">
    <location>
        <begin position="85"/>
        <end position="106"/>
    </location>
</feature>
<feature type="transmembrane region" description="Helical" evidence="6">
    <location>
        <begin position="307"/>
        <end position="329"/>
    </location>
</feature>
<dbReference type="OrthoDB" id="9814608at2"/>
<dbReference type="InterPro" id="IPR050833">
    <property type="entry name" value="Poly_Biosynth_Transport"/>
</dbReference>
<feature type="transmembrane region" description="Helical" evidence="6">
    <location>
        <begin position="188"/>
        <end position="213"/>
    </location>
</feature>
<evidence type="ECO:0000256" key="6">
    <source>
        <dbReference type="SAM" id="Phobius"/>
    </source>
</evidence>
<feature type="transmembrane region" description="Helical" evidence="6">
    <location>
        <begin position="12"/>
        <end position="35"/>
    </location>
</feature>
<proteinExistence type="predicted"/>
<keyword evidence="8" id="KW-1185">Reference proteome</keyword>
<dbReference type="Proteomes" id="UP000286715">
    <property type="component" value="Unassembled WGS sequence"/>
</dbReference>
<feature type="transmembrane region" description="Helical" evidence="6">
    <location>
        <begin position="371"/>
        <end position="391"/>
    </location>
</feature>
<keyword evidence="3 6" id="KW-0812">Transmembrane</keyword>
<feature type="transmembrane region" description="Helical" evidence="6">
    <location>
        <begin position="397"/>
        <end position="416"/>
    </location>
</feature>
<keyword evidence="2" id="KW-1003">Cell membrane</keyword>
<evidence type="ECO:0000256" key="3">
    <source>
        <dbReference type="ARBA" id="ARBA00022692"/>
    </source>
</evidence>
<organism evidence="7 8">
    <name type="scientific">Thermaurantimonas aggregans</name>
    <dbReference type="NCBI Taxonomy" id="2173829"/>
    <lineage>
        <taxon>Bacteria</taxon>
        <taxon>Pseudomonadati</taxon>
        <taxon>Bacteroidota</taxon>
        <taxon>Flavobacteriia</taxon>
        <taxon>Flavobacteriales</taxon>
        <taxon>Schleiferiaceae</taxon>
        <taxon>Thermaurantimonas</taxon>
    </lineage>
</organism>
<evidence type="ECO:0000256" key="1">
    <source>
        <dbReference type="ARBA" id="ARBA00004651"/>
    </source>
</evidence>
<name>A0A401XMF5_9FLAO</name>
<feature type="transmembrane region" description="Helical" evidence="6">
    <location>
        <begin position="428"/>
        <end position="446"/>
    </location>
</feature>
<dbReference type="PANTHER" id="PTHR30250:SF11">
    <property type="entry name" value="O-ANTIGEN TRANSPORTER-RELATED"/>
    <property type="match status" value="1"/>
</dbReference>
<gene>
    <name evidence="7" type="ORF">JCM31826_16640</name>
</gene>
<comment type="subcellular location">
    <subcellularLocation>
        <location evidence="1">Cell membrane</location>
        <topology evidence="1">Multi-pass membrane protein</topology>
    </subcellularLocation>
</comment>